<gene>
    <name evidence="8" type="ORF">FC38_GL001261</name>
</gene>
<accession>A0ABR5PTQ8</accession>
<evidence type="ECO:0000256" key="4">
    <source>
        <dbReference type="ARBA" id="ARBA00023295"/>
    </source>
</evidence>
<name>A0ABR5PTQ8_9LACO</name>
<evidence type="ECO:0000313" key="9">
    <source>
        <dbReference type="Proteomes" id="UP000051521"/>
    </source>
</evidence>
<dbReference type="EC" id="3.2.1.-" evidence="6"/>
<protein>
    <recommendedName>
        <fullName evidence="6">Glucanase</fullName>
        <ecNumber evidence="6">3.2.1.-</ecNumber>
    </recommendedName>
</protein>
<proteinExistence type="inferred from homology"/>
<feature type="transmembrane region" description="Helical" evidence="7">
    <location>
        <begin position="21"/>
        <end position="39"/>
    </location>
</feature>
<dbReference type="Gene3D" id="1.50.10.10">
    <property type="match status" value="1"/>
</dbReference>
<dbReference type="Pfam" id="PF01270">
    <property type="entry name" value="Glyco_hydro_8"/>
    <property type="match status" value="1"/>
</dbReference>
<feature type="active site" description="Nucleophile" evidence="5">
    <location>
        <position position="139"/>
    </location>
</feature>
<organism evidence="8 9">
    <name type="scientific">Lactobacillus gigeriorum DSM 23908 = CRBIP 24.85</name>
    <dbReference type="NCBI Taxonomy" id="1423751"/>
    <lineage>
        <taxon>Bacteria</taxon>
        <taxon>Bacillati</taxon>
        <taxon>Bacillota</taxon>
        <taxon>Bacilli</taxon>
        <taxon>Lactobacillales</taxon>
        <taxon>Lactobacillaceae</taxon>
        <taxon>Lactobacillus</taxon>
    </lineage>
</organism>
<dbReference type="Proteomes" id="UP000051521">
    <property type="component" value="Unassembled WGS sequence"/>
</dbReference>
<evidence type="ECO:0000313" key="8">
    <source>
        <dbReference type="EMBL" id="KRN09861.1"/>
    </source>
</evidence>
<dbReference type="GO" id="GO:0016787">
    <property type="term" value="F:hydrolase activity"/>
    <property type="evidence" value="ECO:0007669"/>
    <property type="project" value="UniProtKB-KW"/>
</dbReference>
<evidence type="ECO:0000256" key="3">
    <source>
        <dbReference type="ARBA" id="ARBA00022801"/>
    </source>
</evidence>
<dbReference type="InterPro" id="IPR012341">
    <property type="entry name" value="6hp_glycosidase-like_sf"/>
</dbReference>
<evidence type="ECO:0000256" key="5">
    <source>
        <dbReference type="PROSITE-ProRule" id="PRU10058"/>
    </source>
</evidence>
<dbReference type="InterPro" id="IPR008928">
    <property type="entry name" value="6-hairpin_glycosidase_sf"/>
</dbReference>
<dbReference type="PRINTS" id="PR00735">
    <property type="entry name" value="GLHYDRLASE8"/>
</dbReference>
<keyword evidence="7" id="KW-0472">Membrane</keyword>
<dbReference type="EMBL" id="AYZO01000038">
    <property type="protein sequence ID" value="KRN09861.1"/>
    <property type="molecule type" value="Genomic_DNA"/>
</dbReference>
<keyword evidence="4 6" id="KW-0326">Glycosidase</keyword>
<comment type="similarity">
    <text evidence="1 6">Belongs to the glycosyl hydrolase 8 (cellulase D) family.</text>
</comment>
<comment type="caution">
    <text evidence="8">The sequence shown here is derived from an EMBL/GenBank/DDBJ whole genome shotgun (WGS) entry which is preliminary data.</text>
</comment>
<evidence type="ECO:0000256" key="7">
    <source>
        <dbReference type="SAM" id="Phobius"/>
    </source>
</evidence>
<dbReference type="InterPro" id="IPR002037">
    <property type="entry name" value="Glyco_hydro_8"/>
</dbReference>
<keyword evidence="6" id="KW-0624">Polysaccharide degradation</keyword>
<keyword evidence="6" id="KW-0119">Carbohydrate metabolism</keyword>
<keyword evidence="7" id="KW-0812">Transmembrane</keyword>
<keyword evidence="2" id="KW-0732">Signal</keyword>
<dbReference type="PROSITE" id="PS00812">
    <property type="entry name" value="GLYCOSYL_HYDROL_F8"/>
    <property type="match status" value="1"/>
</dbReference>
<reference evidence="8 9" key="1">
    <citation type="journal article" date="2015" name="Genome Announc.">
        <title>Expanding the biotechnology potential of lactobacilli through comparative genomics of 213 strains and associated genera.</title>
        <authorList>
            <person name="Sun Z."/>
            <person name="Harris H.M."/>
            <person name="McCann A."/>
            <person name="Guo C."/>
            <person name="Argimon S."/>
            <person name="Zhang W."/>
            <person name="Yang X."/>
            <person name="Jeffery I.B."/>
            <person name="Cooney J.C."/>
            <person name="Kagawa T.F."/>
            <person name="Liu W."/>
            <person name="Song Y."/>
            <person name="Salvetti E."/>
            <person name="Wrobel A."/>
            <person name="Rasinkangas P."/>
            <person name="Parkhill J."/>
            <person name="Rea M.C."/>
            <person name="O'Sullivan O."/>
            <person name="Ritari J."/>
            <person name="Douillard F.P."/>
            <person name="Paul Ross R."/>
            <person name="Yang R."/>
            <person name="Briner A.E."/>
            <person name="Felis G.E."/>
            <person name="de Vos W.M."/>
            <person name="Barrangou R."/>
            <person name="Klaenhammer T.R."/>
            <person name="Caufield P.W."/>
            <person name="Cui Y."/>
            <person name="Zhang H."/>
            <person name="O'Toole P.W."/>
        </authorList>
    </citation>
    <scope>NUCLEOTIDE SEQUENCE [LARGE SCALE GENOMIC DNA]</scope>
    <source>
        <strain evidence="8 9">DSM 23908</strain>
    </source>
</reference>
<keyword evidence="3 6" id="KW-0378">Hydrolase</keyword>
<sequence length="375" mass="43112">MGKNKEVYRLMLKNKNRFTPILILLTIGLFIAIMFYVRGSNNRTLHRNLYRQWKEDYVVEESDGKAWVKTAPRTSLSEGQGYGMLIAAMAGEKGWAKKEDFQRLYRFYLANRLTIDDQQTELMSWKQVDKKVYSTSATDGDLYIAESLIKAGKLWNEPKYLQQAKLLLADILRYDYNSATQTLTVGDWANKKSKYYYLMRTSDVLPTYFDDFHQLTGNSQWLTIKKVMLKKLYQLSKQHPSGLVPDFAWISKKGVRPAKANEVAGKNDGDYSGNACRVPLFLATSKDARAKKIVTKMLRFFSKQKQVTAGYQLNGKALNNYASPSISGPIFFAVQQLKKPEFDNLFVSQQYVFTNRLTDTNYYDAALITLVAMME</sequence>
<evidence type="ECO:0000256" key="2">
    <source>
        <dbReference type="ARBA" id="ARBA00022729"/>
    </source>
</evidence>
<evidence type="ECO:0000256" key="1">
    <source>
        <dbReference type="ARBA" id="ARBA00009209"/>
    </source>
</evidence>
<evidence type="ECO:0000256" key="6">
    <source>
        <dbReference type="RuleBase" id="RU361167"/>
    </source>
</evidence>
<keyword evidence="9" id="KW-1185">Reference proteome</keyword>
<keyword evidence="7" id="KW-1133">Transmembrane helix</keyword>
<dbReference type="SUPFAM" id="SSF48208">
    <property type="entry name" value="Six-hairpin glycosidases"/>
    <property type="match status" value="1"/>
</dbReference>
<dbReference type="InterPro" id="IPR019834">
    <property type="entry name" value="Glyco_hydro_8_CS"/>
</dbReference>